<dbReference type="GO" id="GO:0008252">
    <property type="term" value="F:nucleotidase activity"/>
    <property type="evidence" value="ECO:0007669"/>
    <property type="project" value="InterPro"/>
</dbReference>
<keyword evidence="4" id="KW-0732">Signal</keyword>
<reference evidence="6 7" key="1">
    <citation type="submission" date="2024-02" db="EMBL/GenBank/DDBJ databases">
        <title>De novo assembly and annotation of 12 fungi associated with fruit tree decline syndrome in Ontario, Canada.</title>
        <authorList>
            <person name="Sulman M."/>
            <person name="Ellouze W."/>
            <person name="Ilyukhin E."/>
        </authorList>
    </citation>
    <scope>NUCLEOTIDE SEQUENCE [LARGE SCALE GENOMIC DNA]</scope>
    <source>
        <strain evidence="6 7">M11/M66-122</strain>
    </source>
</reference>
<dbReference type="InterPro" id="IPR036523">
    <property type="entry name" value="SurE-like_sf"/>
</dbReference>
<dbReference type="Proteomes" id="UP001320420">
    <property type="component" value="Unassembled WGS sequence"/>
</dbReference>
<dbReference type="EMBL" id="JAKJXP020000032">
    <property type="protein sequence ID" value="KAK7752992.1"/>
    <property type="molecule type" value="Genomic_DNA"/>
</dbReference>
<feature type="signal peptide" evidence="4">
    <location>
        <begin position="1"/>
        <end position="22"/>
    </location>
</feature>
<comment type="similarity">
    <text evidence="1">Belongs to the SurE nucleotidase family.</text>
</comment>
<feature type="chain" id="PRO_5042897114" description="Survival protein SurE-like phosphatase/nucleotidase domain-containing protein" evidence="4">
    <location>
        <begin position="23"/>
        <end position="367"/>
    </location>
</feature>
<evidence type="ECO:0000256" key="1">
    <source>
        <dbReference type="ARBA" id="ARBA00011062"/>
    </source>
</evidence>
<comment type="caution">
    <text evidence="6">The sequence shown here is derived from an EMBL/GenBank/DDBJ whole genome shotgun (WGS) entry which is preliminary data.</text>
</comment>
<name>A0AAN9UTJ4_9PEZI</name>
<dbReference type="InterPro" id="IPR030048">
    <property type="entry name" value="SurE"/>
</dbReference>
<accession>A0AAN9UTJ4</accession>
<evidence type="ECO:0000256" key="3">
    <source>
        <dbReference type="ARBA" id="ARBA00022801"/>
    </source>
</evidence>
<feature type="domain" description="Survival protein SurE-like phosphatase/nucleotidase" evidence="5">
    <location>
        <begin position="25"/>
        <end position="246"/>
    </location>
</feature>
<proteinExistence type="inferred from homology"/>
<dbReference type="GO" id="GO:0046872">
    <property type="term" value="F:metal ion binding"/>
    <property type="evidence" value="ECO:0007669"/>
    <property type="project" value="UniProtKB-KW"/>
</dbReference>
<evidence type="ECO:0000256" key="4">
    <source>
        <dbReference type="SAM" id="SignalP"/>
    </source>
</evidence>
<keyword evidence="2" id="KW-0479">Metal-binding</keyword>
<evidence type="ECO:0000313" key="6">
    <source>
        <dbReference type="EMBL" id="KAK7752992.1"/>
    </source>
</evidence>
<dbReference type="PANTHER" id="PTHR30457:SF0">
    <property type="entry name" value="PHOSPHATASE, PUTATIVE (AFU_ORTHOLOGUE AFUA_4G01070)-RELATED"/>
    <property type="match status" value="1"/>
</dbReference>
<protein>
    <recommendedName>
        <fullName evidence="5">Survival protein SurE-like phosphatase/nucleotidase domain-containing protein</fullName>
    </recommendedName>
</protein>
<evidence type="ECO:0000256" key="2">
    <source>
        <dbReference type="ARBA" id="ARBA00022723"/>
    </source>
</evidence>
<sequence>MRITDIARWAVVALGSATTCDALNIIVNNDDGFGSANIREFYGLLKESGHNAWIVAPATNQSGQGGRAVFTTERYLTTESEFGLIPKGAPSFGTDPNDSHIWYYNGTPAACTFFALDYVVPRYWNGTQPDLLVAGPNFGLNAGPFLYSLSGTMGATYAAVGRGIPAISFSASNDTQRSYKDIDRSVTAEGLPADPATLNARLAVKLVNELARSAAKPGLGPGPGKQSQPLLPSGYGLNVNFPEISSAPNSSCADPPFYLTRLTGGADTDRAAYNETTGLFHYADLVPPEGTGINACINGDCWLPGETELVSKCATPVSIFTVDYDAPATRKTASVAHAMSGLVKKYDGARRLRRDEGFLQSRYRNQH</sequence>
<evidence type="ECO:0000313" key="7">
    <source>
        <dbReference type="Proteomes" id="UP001320420"/>
    </source>
</evidence>
<evidence type="ECO:0000259" key="5">
    <source>
        <dbReference type="Pfam" id="PF01975"/>
    </source>
</evidence>
<dbReference type="SUPFAM" id="SSF64167">
    <property type="entry name" value="SurE-like"/>
    <property type="match status" value="1"/>
</dbReference>
<keyword evidence="3" id="KW-0378">Hydrolase</keyword>
<dbReference type="PANTHER" id="PTHR30457">
    <property type="entry name" value="5'-NUCLEOTIDASE SURE"/>
    <property type="match status" value="1"/>
</dbReference>
<dbReference type="Pfam" id="PF01975">
    <property type="entry name" value="SurE"/>
    <property type="match status" value="1"/>
</dbReference>
<organism evidence="6 7">
    <name type="scientific">Diatrype stigma</name>
    <dbReference type="NCBI Taxonomy" id="117547"/>
    <lineage>
        <taxon>Eukaryota</taxon>
        <taxon>Fungi</taxon>
        <taxon>Dikarya</taxon>
        <taxon>Ascomycota</taxon>
        <taxon>Pezizomycotina</taxon>
        <taxon>Sordariomycetes</taxon>
        <taxon>Xylariomycetidae</taxon>
        <taxon>Xylariales</taxon>
        <taxon>Diatrypaceae</taxon>
        <taxon>Diatrype</taxon>
    </lineage>
</organism>
<gene>
    <name evidence="6" type="ORF">SLS62_004941</name>
</gene>
<keyword evidence="7" id="KW-1185">Reference proteome</keyword>
<dbReference type="AlphaFoldDB" id="A0AAN9UTJ4"/>
<dbReference type="InterPro" id="IPR002828">
    <property type="entry name" value="SurE-like_Pase/nucleotidase"/>
</dbReference>
<dbReference type="Gene3D" id="3.40.1210.10">
    <property type="entry name" value="Survival protein SurE-like phosphatase/nucleotidase"/>
    <property type="match status" value="1"/>
</dbReference>